<name>A0A2S9YAD8_9BACT</name>
<dbReference type="AlphaFoldDB" id="A0A2S9YAD8"/>
<reference evidence="5 6" key="1">
    <citation type="submission" date="2018-03" db="EMBL/GenBank/DDBJ databases">
        <title>Draft Genome Sequences of the Obligatory Marine Myxobacteria Enhygromyxa salina SWB005.</title>
        <authorList>
            <person name="Poehlein A."/>
            <person name="Moghaddam J.A."/>
            <person name="Harms H."/>
            <person name="Alanjari M."/>
            <person name="Koenig G.M."/>
            <person name="Daniel R."/>
            <person name="Schaeberle T.F."/>
        </authorList>
    </citation>
    <scope>NUCLEOTIDE SEQUENCE [LARGE SCALE GENOMIC DNA]</scope>
    <source>
        <strain evidence="5 6">SWB005</strain>
    </source>
</reference>
<dbReference type="Pfam" id="PF00392">
    <property type="entry name" value="GntR"/>
    <property type="match status" value="1"/>
</dbReference>
<comment type="caution">
    <text evidence="5">The sequence shown here is derived from an EMBL/GenBank/DDBJ whole genome shotgun (WGS) entry which is preliminary data.</text>
</comment>
<evidence type="ECO:0000256" key="2">
    <source>
        <dbReference type="ARBA" id="ARBA00023125"/>
    </source>
</evidence>
<dbReference type="SMART" id="SM00345">
    <property type="entry name" value="HTH_GNTR"/>
    <property type="match status" value="1"/>
</dbReference>
<dbReference type="SUPFAM" id="SSF46785">
    <property type="entry name" value="Winged helix' DNA-binding domain"/>
    <property type="match status" value="1"/>
</dbReference>
<evidence type="ECO:0000256" key="1">
    <source>
        <dbReference type="ARBA" id="ARBA00023015"/>
    </source>
</evidence>
<evidence type="ECO:0000313" key="5">
    <source>
        <dbReference type="EMBL" id="PRQ02022.1"/>
    </source>
</evidence>
<keyword evidence="1" id="KW-0805">Transcription regulation</keyword>
<dbReference type="InterPro" id="IPR011711">
    <property type="entry name" value="GntR_C"/>
</dbReference>
<dbReference type="OrthoDB" id="5343675at2"/>
<proteinExistence type="predicted"/>
<dbReference type="EMBL" id="PVNK01000132">
    <property type="protein sequence ID" value="PRQ02022.1"/>
    <property type="molecule type" value="Genomic_DNA"/>
</dbReference>
<evidence type="ECO:0000259" key="4">
    <source>
        <dbReference type="PROSITE" id="PS50949"/>
    </source>
</evidence>
<dbReference type="Pfam" id="PF07729">
    <property type="entry name" value="FCD"/>
    <property type="match status" value="1"/>
</dbReference>
<dbReference type="InterPro" id="IPR008920">
    <property type="entry name" value="TF_FadR/GntR_C"/>
</dbReference>
<dbReference type="InterPro" id="IPR036388">
    <property type="entry name" value="WH-like_DNA-bd_sf"/>
</dbReference>
<evidence type="ECO:0000256" key="3">
    <source>
        <dbReference type="ARBA" id="ARBA00023163"/>
    </source>
</evidence>
<dbReference type="Gene3D" id="1.10.10.10">
    <property type="entry name" value="Winged helix-like DNA-binding domain superfamily/Winged helix DNA-binding domain"/>
    <property type="match status" value="1"/>
</dbReference>
<organism evidence="5 6">
    <name type="scientific">Enhygromyxa salina</name>
    <dbReference type="NCBI Taxonomy" id="215803"/>
    <lineage>
        <taxon>Bacteria</taxon>
        <taxon>Pseudomonadati</taxon>
        <taxon>Myxococcota</taxon>
        <taxon>Polyangia</taxon>
        <taxon>Nannocystales</taxon>
        <taxon>Nannocystaceae</taxon>
        <taxon>Enhygromyxa</taxon>
    </lineage>
</organism>
<evidence type="ECO:0000313" key="6">
    <source>
        <dbReference type="Proteomes" id="UP000237968"/>
    </source>
</evidence>
<dbReference type="GO" id="GO:0003677">
    <property type="term" value="F:DNA binding"/>
    <property type="evidence" value="ECO:0007669"/>
    <property type="project" value="UniProtKB-KW"/>
</dbReference>
<accession>A0A2S9YAD8</accession>
<keyword evidence="2" id="KW-0238">DNA-binding</keyword>
<gene>
    <name evidence="5" type="primary">mce2R</name>
    <name evidence="5" type="ORF">ENSA5_26720</name>
</gene>
<dbReference type="SMART" id="SM00895">
    <property type="entry name" value="FCD"/>
    <property type="match status" value="1"/>
</dbReference>
<dbReference type="SUPFAM" id="SSF48008">
    <property type="entry name" value="GntR ligand-binding domain-like"/>
    <property type="match status" value="1"/>
</dbReference>
<dbReference type="PANTHER" id="PTHR43537:SF24">
    <property type="entry name" value="GLUCONATE OPERON TRANSCRIPTIONAL REPRESSOR"/>
    <property type="match status" value="1"/>
</dbReference>
<protein>
    <submittedName>
        <fullName evidence="5">HTH-type transcriptional regulator Mce2R</fullName>
    </submittedName>
</protein>
<dbReference type="GO" id="GO:0003700">
    <property type="term" value="F:DNA-binding transcription factor activity"/>
    <property type="evidence" value="ECO:0007669"/>
    <property type="project" value="InterPro"/>
</dbReference>
<dbReference type="CDD" id="cd07377">
    <property type="entry name" value="WHTH_GntR"/>
    <property type="match status" value="1"/>
</dbReference>
<dbReference type="InterPro" id="IPR036390">
    <property type="entry name" value="WH_DNA-bd_sf"/>
</dbReference>
<dbReference type="Gene3D" id="1.20.120.530">
    <property type="entry name" value="GntR ligand-binding domain-like"/>
    <property type="match status" value="1"/>
</dbReference>
<keyword evidence="6" id="KW-1185">Reference proteome</keyword>
<dbReference type="Proteomes" id="UP000237968">
    <property type="component" value="Unassembled WGS sequence"/>
</dbReference>
<sequence>MTLGLEPIVRSSLPDAVFDQLADQILSRRLEPGDPLPSERELSTALGVNRGALREALKRLAQAGLIEQRHGGGTRVLDYRRTAGLDLLTRLLLTPQGQPDLHVARSIMEMRTALAPDIARLCALRAGPALHERLREIVGEMREASEPEQLDRLQLLSLELWELLVSGADNIAYRLAFNTLRHTYEQIREALVIALADELRQVEACAQLVAAIERRDGELAFTTARAIVERGSQGVLAAIELLGELNEGSP</sequence>
<dbReference type="InterPro" id="IPR000524">
    <property type="entry name" value="Tscrpt_reg_HTH_GntR"/>
</dbReference>
<dbReference type="PROSITE" id="PS50949">
    <property type="entry name" value="HTH_GNTR"/>
    <property type="match status" value="1"/>
</dbReference>
<dbReference type="RefSeq" id="WP_106392062.1">
    <property type="nucleotide sequence ID" value="NZ_PVNK01000132.1"/>
</dbReference>
<keyword evidence="3" id="KW-0804">Transcription</keyword>
<dbReference type="PRINTS" id="PR00035">
    <property type="entry name" value="HTHGNTR"/>
</dbReference>
<dbReference type="PANTHER" id="PTHR43537">
    <property type="entry name" value="TRANSCRIPTIONAL REGULATOR, GNTR FAMILY"/>
    <property type="match status" value="1"/>
</dbReference>
<feature type="domain" description="HTH gntR-type" evidence="4">
    <location>
        <begin position="11"/>
        <end position="79"/>
    </location>
</feature>